<evidence type="ECO:0000256" key="1">
    <source>
        <dbReference type="ARBA" id="ARBA00022741"/>
    </source>
</evidence>
<dbReference type="InterPro" id="IPR027417">
    <property type="entry name" value="P-loop_NTPase"/>
</dbReference>
<dbReference type="SUPFAM" id="SSF52540">
    <property type="entry name" value="P-loop containing nucleoside triphosphate hydrolases"/>
    <property type="match status" value="2"/>
</dbReference>
<keyword evidence="2 5" id="KW-0067">ATP-binding</keyword>
<dbReference type="InterPro" id="IPR032781">
    <property type="entry name" value="ABC_tran_Xtn"/>
</dbReference>
<evidence type="ECO:0000256" key="3">
    <source>
        <dbReference type="SAM" id="Coils"/>
    </source>
</evidence>
<dbReference type="InterPro" id="IPR051309">
    <property type="entry name" value="ABCF_ATPase"/>
</dbReference>
<gene>
    <name evidence="5" type="ORF">LX24_02844</name>
</gene>
<feature type="coiled-coil region" evidence="3">
    <location>
        <begin position="161"/>
        <end position="228"/>
    </location>
</feature>
<evidence type="ECO:0000256" key="2">
    <source>
        <dbReference type="ARBA" id="ARBA00022840"/>
    </source>
</evidence>
<keyword evidence="1" id="KW-0547">Nucleotide-binding</keyword>
<accession>A0A5S4ZNH4</accession>
<name>A0A5S4ZNH4_9FIRM</name>
<dbReference type="GO" id="GO:0016887">
    <property type="term" value="F:ATP hydrolysis activity"/>
    <property type="evidence" value="ECO:0007669"/>
    <property type="project" value="InterPro"/>
</dbReference>
<keyword evidence="6" id="KW-1185">Reference proteome</keyword>
<evidence type="ECO:0000313" key="5">
    <source>
        <dbReference type="EMBL" id="TYO92749.1"/>
    </source>
</evidence>
<dbReference type="PANTHER" id="PTHR42855:SF2">
    <property type="entry name" value="DRUG RESISTANCE ABC TRANSPORTER,ATP-BINDING PROTEIN"/>
    <property type="match status" value="1"/>
</dbReference>
<sequence>MNGAGKTTLVNILTRRLEPDEGWVELYGSYSYVSQLQPPRNKRISAEWASKLRVSSTWHESMSGGEKTRFKLAQCFDSNSLMIFADEPTSNIDMEGIELIENRLVEYQGGLVIVSHDRSLLDRLCNKIIEVENGKIKLYGGNYSYYSAQKDQERERAQFEYSQYVIEKKRLEKVIVDLKQKMKSIKKAPKRMGNSEARLHKMGGQKAKASLARAIKNTRARIEHLEVKEKPLQQELIKLDVVDPKKIYSKVIIEGRNINKNFGDKVIFRDAEFNIDNGAKVALIGPNGCGKSTLLKMIVNKDDGIKIAPGAKIGYFSQDMSILDESLTILENVMADSIYQETFARIFLSRLLFKREEVFKKVSALSGGERVKVSFAKILLKDFNLLILDEPTNYLDIHSLDVIEEALQNYNGTLLFASHDRKLISSVADHIMTIENHKIKMFNGNFADYLAKKSQAPDNSLEDIKKQIFVLQNRLSEIIGKLSMPSKNNNLQALDEEYHKVLNELKRLKGKVRS</sequence>
<dbReference type="PANTHER" id="PTHR42855">
    <property type="entry name" value="ABC TRANSPORTER ATP-BINDING SUBUNIT"/>
    <property type="match status" value="1"/>
</dbReference>
<feature type="domain" description="ABC transporter" evidence="4">
    <location>
        <begin position="253"/>
        <end position="461"/>
    </location>
</feature>
<dbReference type="InterPro" id="IPR003439">
    <property type="entry name" value="ABC_transporter-like_ATP-bd"/>
</dbReference>
<evidence type="ECO:0000259" key="4">
    <source>
        <dbReference type="PROSITE" id="PS50893"/>
    </source>
</evidence>
<dbReference type="EMBL" id="VNHM01000024">
    <property type="protein sequence ID" value="TYO92749.1"/>
    <property type="molecule type" value="Genomic_DNA"/>
</dbReference>
<dbReference type="GO" id="GO:0005524">
    <property type="term" value="F:ATP binding"/>
    <property type="evidence" value="ECO:0007669"/>
    <property type="project" value="UniProtKB-KW"/>
</dbReference>
<dbReference type="Proteomes" id="UP000323166">
    <property type="component" value="Unassembled WGS sequence"/>
</dbReference>
<dbReference type="NCBIfam" id="NF000355">
    <property type="entry name" value="ribo_prot_ABC_F"/>
    <property type="match status" value="1"/>
</dbReference>
<dbReference type="Pfam" id="PF00005">
    <property type="entry name" value="ABC_tran"/>
    <property type="match status" value="2"/>
</dbReference>
<dbReference type="CDD" id="cd03221">
    <property type="entry name" value="ABCF_EF-3"/>
    <property type="match status" value="2"/>
</dbReference>
<dbReference type="InterPro" id="IPR017871">
    <property type="entry name" value="ABC_transporter-like_CS"/>
</dbReference>
<evidence type="ECO:0000313" key="6">
    <source>
        <dbReference type="Proteomes" id="UP000323166"/>
    </source>
</evidence>
<dbReference type="PROSITE" id="PS00211">
    <property type="entry name" value="ABC_TRANSPORTER_1"/>
    <property type="match status" value="1"/>
</dbReference>
<reference evidence="5 6" key="1">
    <citation type="submission" date="2019-07" db="EMBL/GenBank/DDBJ databases">
        <title>Genomic Encyclopedia of Type Strains, Phase I: the one thousand microbial genomes (KMG-I) project.</title>
        <authorList>
            <person name="Kyrpides N."/>
        </authorList>
    </citation>
    <scope>NUCLEOTIDE SEQUENCE [LARGE SCALE GENOMIC DNA]</scope>
    <source>
        <strain evidence="5 6">DSM 6562</strain>
    </source>
</reference>
<dbReference type="SMART" id="SM00382">
    <property type="entry name" value="AAA"/>
    <property type="match status" value="2"/>
</dbReference>
<dbReference type="AlphaFoldDB" id="A0A5S4ZNH4"/>
<dbReference type="PROSITE" id="PS50893">
    <property type="entry name" value="ABC_TRANSPORTER_2"/>
    <property type="match status" value="1"/>
</dbReference>
<protein>
    <submittedName>
        <fullName evidence="5">Macrolide transport system ATP-binding/permease protein</fullName>
    </submittedName>
</protein>
<dbReference type="Pfam" id="PF12848">
    <property type="entry name" value="ABC_tran_Xtn"/>
    <property type="match status" value="1"/>
</dbReference>
<dbReference type="InterPro" id="IPR003593">
    <property type="entry name" value="AAA+_ATPase"/>
</dbReference>
<proteinExistence type="predicted"/>
<dbReference type="Gene3D" id="3.40.50.300">
    <property type="entry name" value="P-loop containing nucleotide triphosphate hydrolases"/>
    <property type="match status" value="3"/>
</dbReference>
<organism evidence="5 6">
    <name type="scientific">Desulfallas thermosapovorans DSM 6562</name>
    <dbReference type="NCBI Taxonomy" id="1121431"/>
    <lineage>
        <taxon>Bacteria</taxon>
        <taxon>Bacillati</taxon>
        <taxon>Bacillota</taxon>
        <taxon>Clostridia</taxon>
        <taxon>Eubacteriales</taxon>
        <taxon>Desulfallaceae</taxon>
        <taxon>Desulfallas</taxon>
    </lineage>
</organism>
<keyword evidence="3" id="KW-0175">Coiled coil</keyword>
<comment type="caution">
    <text evidence="5">The sequence shown here is derived from an EMBL/GenBank/DDBJ whole genome shotgun (WGS) entry which is preliminary data.</text>
</comment>